<dbReference type="Gene3D" id="2.60.40.1240">
    <property type="match status" value="1"/>
</dbReference>
<evidence type="ECO:0000313" key="5">
    <source>
        <dbReference type="Proteomes" id="UP001178322"/>
    </source>
</evidence>
<proteinExistence type="predicted"/>
<feature type="domain" description="DUF4352" evidence="3">
    <location>
        <begin position="44"/>
        <end position="152"/>
    </location>
</feature>
<name>A0AAX3X030_9BACI</name>
<dbReference type="InterPro" id="IPR029050">
    <property type="entry name" value="Immunoprotect_excell_Ig-like"/>
</dbReference>
<accession>A0AAX3X030</accession>
<feature type="chain" id="PRO_5043836555" evidence="2">
    <location>
        <begin position="23"/>
        <end position="162"/>
    </location>
</feature>
<gene>
    <name evidence="4" type="ORF">QNH24_02155</name>
</gene>
<evidence type="ECO:0000313" key="4">
    <source>
        <dbReference type="EMBL" id="WHY52057.1"/>
    </source>
</evidence>
<dbReference type="RefSeq" id="WP_283870542.1">
    <property type="nucleotide sequence ID" value="NZ_CP126101.1"/>
</dbReference>
<dbReference type="Proteomes" id="UP001178322">
    <property type="component" value="Chromosome"/>
</dbReference>
<organism evidence="4 5">
    <name type="scientific">Lysinibacillus pakistanensis</name>
    <dbReference type="NCBI Taxonomy" id="759811"/>
    <lineage>
        <taxon>Bacteria</taxon>
        <taxon>Bacillati</taxon>
        <taxon>Bacillota</taxon>
        <taxon>Bacilli</taxon>
        <taxon>Bacillales</taxon>
        <taxon>Bacillaceae</taxon>
        <taxon>Lysinibacillus</taxon>
    </lineage>
</organism>
<sequence length="162" mass="17644">MKKLFYIGALSTLLLAACGEEAAPKEKDTTQSVQAEAEKSKTLTVGDTAEFKDAKFTLKAVSTTDARNEFDETKPNQVIKIEYELENLAKDELSYGMDLTVYDGAGNKMESYALDNSMGAVASGKKVQGVQHFGIMEGGKIEIHYAPIISFDDAAVFEVEVK</sequence>
<dbReference type="PROSITE" id="PS51257">
    <property type="entry name" value="PROKAR_LIPOPROTEIN"/>
    <property type="match status" value="1"/>
</dbReference>
<keyword evidence="1 2" id="KW-0732">Signal</keyword>
<dbReference type="EMBL" id="CP126101">
    <property type="protein sequence ID" value="WHY52057.1"/>
    <property type="molecule type" value="Genomic_DNA"/>
</dbReference>
<reference evidence="4" key="1">
    <citation type="submission" date="2023-05" db="EMBL/GenBank/DDBJ databases">
        <title>Comparative genomics of Bacillaceae isolates and their secondary metabolite potential.</title>
        <authorList>
            <person name="Song L."/>
            <person name="Nielsen L.J."/>
            <person name="Mohite O."/>
            <person name="Xu X."/>
            <person name="Weber T."/>
            <person name="Kovacs A.T."/>
        </authorList>
    </citation>
    <scope>NUCLEOTIDE SEQUENCE</scope>
    <source>
        <strain evidence="4">LY1</strain>
    </source>
</reference>
<dbReference type="Pfam" id="PF11611">
    <property type="entry name" value="DUF4352"/>
    <property type="match status" value="1"/>
</dbReference>
<evidence type="ECO:0000259" key="3">
    <source>
        <dbReference type="Pfam" id="PF11611"/>
    </source>
</evidence>
<evidence type="ECO:0000256" key="1">
    <source>
        <dbReference type="ARBA" id="ARBA00022729"/>
    </source>
</evidence>
<dbReference type="AlphaFoldDB" id="A0AAX3X030"/>
<evidence type="ECO:0000256" key="2">
    <source>
        <dbReference type="SAM" id="SignalP"/>
    </source>
</evidence>
<dbReference type="InterPro" id="IPR029051">
    <property type="entry name" value="DUF4352"/>
</dbReference>
<protein>
    <submittedName>
        <fullName evidence="4">DUF4352 domain-containing protein</fullName>
    </submittedName>
</protein>
<feature type="signal peptide" evidence="2">
    <location>
        <begin position="1"/>
        <end position="22"/>
    </location>
</feature>